<protein>
    <submittedName>
        <fullName evidence="9">Inactive rhomboid protein</fullName>
    </submittedName>
</protein>
<evidence type="ECO:0000313" key="9">
    <source>
        <dbReference type="EMBL" id="GFS20142.1"/>
    </source>
</evidence>
<dbReference type="GO" id="GO:0005789">
    <property type="term" value="C:endoplasmic reticulum membrane"/>
    <property type="evidence" value="ECO:0007669"/>
    <property type="project" value="UniProtKB-SubCell"/>
</dbReference>
<organism evidence="9 10">
    <name type="scientific">Elysia marginata</name>
    <dbReference type="NCBI Taxonomy" id="1093978"/>
    <lineage>
        <taxon>Eukaryota</taxon>
        <taxon>Metazoa</taxon>
        <taxon>Spiralia</taxon>
        <taxon>Lophotrochozoa</taxon>
        <taxon>Mollusca</taxon>
        <taxon>Gastropoda</taxon>
        <taxon>Heterobranchia</taxon>
        <taxon>Euthyneura</taxon>
        <taxon>Panpulmonata</taxon>
        <taxon>Sacoglossa</taxon>
        <taxon>Placobranchoidea</taxon>
        <taxon>Plakobranchidae</taxon>
        <taxon>Elysia</taxon>
    </lineage>
</organism>
<feature type="transmembrane region" description="Helical" evidence="7">
    <location>
        <begin position="827"/>
        <end position="848"/>
    </location>
</feature>
<evidence type="ECO:0000256" key="7">
    <source>
        <dbReference type="SAM" id="Phobius"/>
    </source>
</evidence>
<dbReference type="SUPFAM" id="SSF144091">
    <property type="entry name" value="Rhomboid-like"/>
    <property type="match status" value="1"/>
</dbReference>
<evidence type="ECO:0000256" key="4">
    <source>
        <dbReference type="ARBA" id="ARBA00022824"/>
    </source>
</evidence>
<keyword evidence="5 7" id="KW-1133">Transmembrane helix</keyword>
<comment type="subcellular location">
    <subcellularLocation>
        <location evidence="1">Endoplasmic reticulum membrane</location>
        <topology evidence="1">Multi-pass membrane protein</topology>
    </subcellularLocation>
</comment>
<evidence type="ECO:0000256" key="2">
    <source>
        <dbReference type="ARBA" id="ARBA00009045"/>
    </source>
</evidence>
<name>A0AAV4JGL3_9GAST</name>
<feature type="transmembrane region" description="Helical" evidence="7">
    <location>
        <begin position="771"/>
        <end position="790"/>
    </location>
</feature>
<dbReference type="EMBL" id="BMAT01013781">
    <property type="protein sequence ID" value="GFS20142.1"/>
    <property type="molecule type" value="Genomic_DNA"/>
</dbReference>
<dbReference type="InterPro" id="IPR035952">
    <property type="entry name" value="Rhomboid-like_sf"/>
</dbReference>
<evidence type="ECO:0000256" key="1">
    <source>
        <dbReference type="ARBA" id="ARBA00004477"/>
    </source>
</evidence>
<evidence type="ECO:0000256" key="3">
    <source>
        <dbReference type="ARBA" id="ARBA00022692"/>
    </source>
</evidence>
<proteinExistence type="inferred from homology"/>
<dbReference type="Pfam" id="PF01694">
    <property type="entry name" value="Rhomboid"/>
    <property type="match status" value="1"/>
</dbReference>
<keyword evidence="3 7" id="KW-0812">Transmembrane</keyword>
<dbReference type="GO" id="GO:0042058">
    <property type="term" value="P:regulation of epidermal growth factor receptor signaling pathway"/>
    <property type="evidence" value="ECO:0007669"/>
    <property type="project" value="TreeGrafter"/>
</dbReference>
<keyword evidence="4" id="KW-0256">Endoplasmic reticulum</keyword>
<accession>A0AAV4JGL3</accession>
<reference evidence="9 10" key="1">
    <citation type="journal article" date="2021" name="Elife">
        <title>Chloroplast acquisition without the gene transfer in kleptoplastic sea slugs, Plakobranchus ocellatus.</title>
        <authorList>
            <person name="Maeda T."/>
            <person name="Takahashi S."/>
            <person name="Yoshida T."/>
            <person name="Shimamura S."/>
            <person name="Takaki Y."/>
            <person name="Nagai Y."/>
            <person name="Toyoda A."/>
            <person name="Suzuki Y."/>
            <person name="Arimoto A."/>
            <person name="Ishii H."/>
            <person name="Satoh N."/>
            <person name="Nishiyama T."/>
            <person name="Hasebe M."/>
            <person name="Maruyama T."/>
            <person name="Minagawa J."/>
            <person name="Obokata J."/>
            <person name="Shigenobu S."/>
        </authorList>
    </citation>
    <scope>NUCLEOTIDE SEQUENCE [LARGE SCALE GENOMIC DNA]</scope>
</reference>
<dbReference type="GO" id="GO:0004252">
    <property type="term" value="F:serine-type endopeptidase activity"/>
    <property type="evidence" value="ECO:0007669"/>
    <property type="project" value="InterPro"/>
</dbReference>
<dbReference type="InterPro" id="IPR022764">
    <property type="entry name" value="Peptidase_S54_rhomboid_dom"/>
</dbReference>
<dbReference type="InterPro" id="IPR051512">
    <property type="entry name" value="Inactive_Rhomboid"/>
</dbReference>
<evidence type="ECO:0000313" key="10">
    <source>
        <dbReference type="Proteomes" id="UP000762676"/>
    </source>
</evidence>
<dbReference type="PANTHER" id="PTHR45965:SF3">
    <property type="entry name" value="INACTIVE RHOMBOID PROTEIN 1"/>
    <property type="match status" value="1"/>
</dbReference>
<sequence>MEALVRELSEIDSVPGVLDAMQMLTKTSCHNAMFSRNFLHTDPENNLRGQESQANTNASRCVYDHGNEPVNDCSSSRGTALPITDEDNESTQIPNDIQTQKTDHFQTSTRRSKLNLFNDDTNPLSSKLTGKRHLFCRCIHVTSTKTRNAMTYLNLCDKDNIRLSTPYDKCLFCQRDSRTELRSLRRSFELETQTAKPTSNVASNPSIISCSALTIDRKGQRGIGPPITSSKYAQHSIRSETEPPFKAANQNDRKLFEKEPVNLNCVLSSNEEKGMFRNRFTNLLSSLRWIVSSAVKLLLYSRLLTWICKYENRRASQTLHGDKTFLTKTSVRNPAYMTAEGGSKVRTLQCKPEEAIQFLQGKQAFDYYKLLSTTETAMNLKQIKRDRIYLIGVYTMKKKLLSEFVEMAKGVNVNIIVSCVIMVIALIVICATFGLDRPGVHTFKKSQGNIPTLLGSETFTVLEESNPWIGPPERCFWVAAAAVTPCMGGNFNSIIVAARDNGPHRKTTIGQRHNQTQPPEMGCCEMGSHINRAGTTTYADCHKLTFGLGNWRSGVICSKRTTPNNHVAHVIKPCCERRTGACQMLSHEHCVFIDGVFHIALDHCGQTVCIESLCRLKYNNVNAVLPGDSDSWRLTWPYWLAWLAGGGTEPGPKSFASGFSRDTTDVTVQKKAPNQWWRLVTALPLTFGVIHLLLVLVVEAAIMLPVEIYTGWHRVLLIYVCSALAGEMMACSVEPSRPHVGSTAGAAGFLGVAYLELLQAWTFLPCPSQEAAGLVGVTLVFLALGTLHLVSLVSVLTGLVVGSALCLMIVPYITLGQRSRSGRLRVVLVGFVLFMLVALVTHFCYATTLSPASRTSSALLMKLRRFLRNWECVPYSERMCITYRHA</sequence>
<evidence type="ECO:0000256" key="5">
    <source>
        <dbReference type="ARBA" id="ARBA00022989"/>
    </source>
</evidence>
<gene>
    <name evidence="9" type="ORF">ElyMa_006891400</name>
</gene>
<evidence type="ECO:0000259" key="8">
    <source>
        <dbReference type="Pfam" id="PF01694"/>
    </source>
</evidence>
<feature type="transmembrane region" description="Helical" evidence="7">
    <location>
        <begin position="744"/>
        <end position="764"/>
    </location>
</feature>
<dbReference type="Gene3D" id="1.20.1540.10">
    <property type="entry name" value="Rhomboid-like"/>
    <property type="match status" value="1"/>
</dbReference>
<evidence type="ECO:0000256" key="6">
    <source>
        <dbReference type="ARBA" id="ARBA00023136"/>
    </source>
</evidence>
<feature type="transmembrane region" description="Helical" evidence="7">
    <location>
        <begin position="679"/>
        <end position="704"/>
    </location>
</feature>
<feature type="transmembrane region" description="Helical" evidence="7">
    <location>
        <begin position="415"/>
        <end position="435"/>
    </location>
</feature>
<comment type="caution">
    <text evidence="9">The sequence shown here is derived from an EMBL/GenBank/DDBJ whole genome shotgun (WGS) entry which is preliminary data.</text>
</comment>
<keyword evidence="6 7" id="KW-0472">Membrane</keyword>
<comment type="similarity">
    <text evidence="2">Belongs to the peptidase S54 family.</text>
</comment>
<dbReference type="PANTHER" id="PTHR45965">
    <property type="entry name" value="INACTIVE RHOMBOID PROTEIN"/>
    <property type="match status" value="1"/>
</dbReference>
<dbReference type="AlphaFoldDB" id="A0AAV4JGL3"/>
<dbReference type="Proteomes" id="UP000762676">
    <property type="component" value="Unassembled WGS sequence"/>
</dbReference>
<feature type="domain" description="Peptidase S54 rhomboid" evidence="8">
    <location>
        <begin position="674"/>
        <end position="810"/>
    </location>
</feature>
<dbReference type="GO" id="GO:0050708">
    <property type="term" value="P:regulation of protein secretion"/>
    <property type="evidence" value="ECO:0007669"/>
    <property type="project" value="TreeGrafter"/>
</dbReference>
<keyword evidence="10" id="KW-1185">Reference proteome</keyword>
<feature type="transmembrane region" description="Helical" evidence="7">
    <location>
        <begin position="796"/>
        <end position="815"/>
    </location>
</feature>